<evidence type="ECO:0000259" key="5">
    <source>
        <dbReference type="PROSITE" id="PS50865"/>
    </source>
</evidence>
<dbReference type="InterPro" id="IPR016024">
    <property type="entry name" value="ARM-type_fold"/>
</dbReference>
<reference evidence="6 7" key="1">
    <citation type="journal article" date="2018" name="Genome Biol. Evol.">
        <title>Multiple Roots of Fruiting Body Formation in Amoebozoa.</title>
        <authorList>
            <person name="Hillmann F."/>
            <person name="Forbes G."/>
            <person name="Novohradska S."/>
            <person name="Ferling I."/>
            <person name="Riege K."/>
            <person name="Groth M."/>
            <person name="Westermann M."/>
            <person name="Marz M."/>
            <person name="Spaller T."/>
            <person name="Winckler T."/>
            <person name="Schaap P."/>
            <person name="Glockner G."/>
        </authorList>
    </citation>
    <scope>NUCLEOTIDE SEQUENCE [LARGE SCALE GENOMIC DNA]</scope>
    <source>
        <strain evidence="6 7">Jena</strain>
    </source>
</reference>
<dbReference type="PROSITE" id="PS50865">
    <property type="entry name" value="ZF_MYND_2"/>
    <property type="match status" value="1"/>
</dbReference>
<evidence type="ECO:0000256" key="3">
    <source>
        <dbReference type="ARBA" id="ARBA00022833"/>
    </source>
</evidence>
<accession>A0A2P6NJD6</accession>
<keyword evidence="2 4" id="KW-0863">Zinc-finger</keyword>
<evidence type="ECO:0000256" key="1">
    <source>
        <dbReference type="ARBA" id="ARBA00022723"/>
    </source>
</evidence>
<feature type="domain" description="MYND-type" evidence="5">
    <location>
        <begin position="541"/>
        <end position="579"/>
    </location>
</feature>
<evidence type="ECO:0000256" key="4">
    <source>
        <dbReference type="PROSITE-ProRule" id="PRU00134"/>
    </source>
</evidence>
<dbReference type="EMBL" id="MDYQ01000070">
    <property type="protein sequence ID" value="PRP84057.1"/>
    <property type="molecule type" value="Genomic_DNA"/>
</dbReference>
<evidence type="ECO:0000313" key="6">
    <source>
        <dbReference type="EMBL" id="PRP84057.1"/>
    </source>
</evidence>
<dbReference type="SUPFAM" id="SSF48371">
    <property type="entry name" value="ARM repeat"/>
    <property type="match status" value="1"/>
</dbReference>
<dbReference type="InParanoid" id="A0A2P6NJD6"/>
<evidence type="ECO:0000256" key="2">
    <source>
        <dbReference type="ARBA" id="ARBA00022771"/>
    </source>
</evidence>
<dbReference type="InterPro" id="IPR002893">
    <property type="entry name" value="Znf_MYND"/>
</dbReference>
<dbReference type="Proteomes" id="UP000241769">
    <property type="component" value="Unassembled WGS sequence"/>
</dbReference>
<keyword evidence="1" id="KW-0479">Metal-binding</keyword>
<sequence length="584" mass="66849">MPWARLSPSFERSMDMRELMTEENLATIGWPIDWAELSSEELTRHCATLLINYESDPYENLLYRLGHVLWLMDGQSESIGYPNADMRRLIVALVDTNIFQKLTTLMVYSMDSTSSTMHFMGETVRKLCSQILLKFMIYVKWDLDSAVFYNLFAERNILCYAFASMEELLSIEECYRDVSASHALLFTLSSFTDHPNNRAVMAATADKILHLTMVLLESETEAHIREMIDGGVLHGFQTVKKYDLNAWSRAADRIVHSDFLPRIVHLIASSEIKGKDTAMNILASVCLSKRNLMSGMLPIANKYYLQHPSELRSSYMKCLATAVAMTTNGSQLSRLIEAEKDIWNIFPSLGTNDDRANTLTEACICAAAAVMHIAGYGNRILEKCPTFLNQLVDCFIRYKSDVNDHDQEERTTFVACAACILQFCEEQKENAESLLKKNFFLHLREAIASYGVLSEDPKINGIIGLLLEIELNLLKMSPTKTTEAMKNARIFYSSYRMRMEETTKEKFQQAYQQRQERFTLETDPIAFLRRARQSHNGVKECLLCGKVDPSVRYCSRCMNVSYCGAQCQKQHWPKHKTDCKPQKR</sequence>
<dbReference type="PROSITE" id="PS01360">
    <property type="entry name" value="ZF_MYND_1"/>
    <property type="match status" value="1"/>
</dbReference>
<dbReference type="Pfam" id="PF01753">
    <property type="entry name" value="zf-MYND"/>
    <property type="match status" value="1"/>
</dbReference>
<gene>
    <name evidence="6" type="ORF">PROFUN_08519</name>
</gene>
<dbReference type="SUPFAM" id="SSF144232">
    <property type="entry name" value="HIT/MYND zinc finger-like"/>
    <property type="match status" value="1"/>
</dbReference>
<comment type="caution">
    <text evidence="6">The sequence shown here is derived from an EMBL/GenBank/DDBJ whole genome shotgun (WGS) entry which is preliminary data.</text>
</comment>
<dbReference type="AlphaFoldDB" id="A0A2P6NJD6"/>
<dbReference type="GO" id="GO:0008270">
    <property type="term" value="F:zinc ion binding"/>
    <property type="evidence" value="ECO:0007669"/>
    <property type="project" value="UniProtKB-KW"/>
</dbReference>
<evidence type="ECO:0000313" key="7">
    <source>
        <dbReference type="Proteomes" id="UP000241769"/>
    </source>
</evidence>
<dbReference type="OrthoDB" id="432970at2759"/>
<keyword evidence="3" id="KW-0862">Zinc</keyword>
<organism evidence="6 7">
    <name type="scientific">Planoprotostelium fungivorum</name>
    <dbReference type="NCBI Taxonomy" id="1890364"/>
    <lineage>
        <taxon>Eukaryota</taxon>
        <taxon>Amoebozoa</taxon>
        <taxon>Evosea</taxon>
        <taxon>Variosea</taxon>
        <taxon>Cavosteliida</taxon>
        <taxon>Cavosteliaceae</taxon>
        <taxon>Planoprotostelium</taxon>
    </lineage>
</organism>
<proteinExistence type="predicted"/>
<protein>
    <submittedName>
        <fullName evidence="6">Zinc finger MYND domain-containing protein 10-like isoform 2</fullName>
    </submittedName>
</protein>
<name>A0A2P6NJD6_9EUKA</name>
<keyword evidence="7" id="KW-1185">Reference proteome</keyword>
<dbReference type="Gene3D" id="6.10.140.2220">
    <property type="match status" value="1"/>
</dbReference>